<sequence length="83" mass="9983">MGKLRRKKHQYKVVSFKLSVKQMKSLKNYCRARKTTPTKLIKKSIRYYTENFSKEVSQKYYATSNQLDIFEDDSGKRTLDMFE</sequence>
<reference evidence="1" key="1">
    <citation type="submission" date="2018-06" db="EMBL/GenBank/DDBJ databases">
        <authorList>
            <person name="Zhirakovskaya E."/>
        </authorList>
    </citation>
    <scope>NUCLEOTIDE SEQUENCE</scope>
</reference>
<evidence type="ECO:0000313" key="1">
    <source>
        <dbReference type="EMBL" id="VAW27319.1"/>
    </source>
</evidence>
<proteinExistence type="predicted"/>
<name>A0A3B0URR5_9ZZZZ</name>
<organism evidence="1">
    <name type="scientific">hydrothermal vent metagenome</name>
    <dbReference type="NCBI Taxonomy" id="652676"/>
    <lineage>
        <taxon>unclassified sequences</taxon>
        <taxon>metagenomes</taxon>
        <taxon>ecological metagenomes</taxon>
    </lineage>
</organism>
<dbReference type="EMBL" id="UOET01000093">
    <property type="protein sequence ID" value="VAW27319.1"/>
    <property type="molecule type" value="Genomic_DNA"/>
</dbReference>
<dbReference type="AlphaFoldDB" id="A0A3B0URR5"/>
<protein>
    <submittedName>
        <fullName evidence="1">Uncharacterized protein</fullName>
    </submittedName>
</protein>
<gene>
    <name evidence="1" type="ORF">MNBD_BACTEROID07-1230</name>
</gene>
<accession>A0A3B0URR5</accession>